<accession>A0A2P2QMN3</accession>
<reference evidence="1" key="1">
    <citation type="submission" date="2018-02" db="EMBL/GenBank/DDBJ databases">
        <title>Rhizophora mucronata_Transcriptome.</title>
        <authorList>
            <person name="Meera S.P."/>
            <person name="Sreeshan A."/>
            <person name="Augustine A."/>
        </authorList>
    </citation>
    <scope>NUCLEOTIDE SEQUENCE</scope>
    <source>
        <tissue evidence="1">Leaf</tissue>
    </source>
</reference>
<proteinExistence type="predicted"/>
<dbReference type="EMBL" id="GGEC01087762">
    <property type="protein sequence ID" value="MBX68246.1"/>
    <property type="molecule type" value="Transcribed_RNA"/>
</dbReference>
<sequence length="85" mass="9741">MRITRALSLVMVDCIKQVLVPILSSLCLIFLFCSELEHVAKMYSDDIHLFQNAALICKVNGSAKITDWTTIKIVFIRYFVLKHPL</sequence>
<organism evidence="1">
    <name type="scientific">Rhizophora mucronata</name>
    <name type="common">Asiatic mangrove</name>
    <dbReference type="NCBI Taxonomy" id="61149"/>
    <lineage>
        <taxon>Eukaryota</taxon>
        <taxon>Viridiplantae</taxon>
        <taxon>Streptophyta</taxon>
        <taxon>Embryophyta</taxon>
        <taxon>Tracheophyta</taxon>
        <taxon>Spermatophyta</taxon>
        <taxon>Magnoliopsida</taxon>
        <taxon>eudicotyledons</taxon>
        <taxon>Gunneridae</taxon>
        <taxon>Pentapetalae</taxon>
        <taxon>rosids</taxon>
        <taxon>fabids</taxon>
        <taxon>Malpighiales</taxon>
        <taxon>Rhizophoraceae</taxon>
        <taxon>Rhizophora</taxon>
    </lineage>
</organism>
<dbReference type="AlphaFoldDB" id="A0A2P2QMN3"/>
<evidence type="ECO:0000313" key="1">
    <source>
        <dbReference type="EMBL" id="MBX68246.1"/>
    </source>
</evidence>
<protein>
    <submittedName>
        <fullName evidence="1">Uncharacterized protein</fullName>
    </submittedName>
</protein>
<name>A0A2P2QMN3_RHIMU</name>